<dbReference type="PANTHER" id="PTHR43004:SF19">
    <property type="entry name" value="BINDING MONOOXYGENASE, PUTATIVE (JCVI)-RELATED"/>
    <property type="match status" value="1"/>
</dbReference>
<protein>
    <submittedName>
        <fullName evidence="5">FAD-dependent monooxygenase</fullName>
    </submittedName>
</protein>
<reference evidence="6" key="1">
    <citation type="submission" date="2023-12" db="EMBL/GenBank/DDBJ databases">
        <title>Novel species in genus Nocardioides.</title>
        <authorList>
            <person name="Zhou H."/>
        </authorList>
    </citation>
    <scope>NUCLEOTIDE SEQUENCE [LARGE SCALE GENOMIC DNA]</scope>
    <source>
        <strain evidence="6">HM61</strain>
    </source>
</reference>
<dbReference type="Gene3D" id="3.30.9.10">
    <property type="entry name" value="D-Amino Acid Oxidase, subunit A, domain 2"/>
    <property type="match status" value="1"/>
</dbReference>
<dbReference type="SUPFAM" id="SSF51905">
    <property type="entry name" value="FAD/NAD(P)-binding domain"/>
    <property type="match status" value="1"/>
</dbReference>
<keyword evidence="5" id="KW-0560">Oxidoreductase</keyword>
<gene>
    <name evidence="5" type="ORF">SHK19_00215</name>
</gene>
<dbReference type="Proteomes" id="UP001327225">
    <property type="component" value="Chromosome"/>
</dbReference>
<evidence type="ECO:0000256" key="3">
    <source>
        <dbReference type="ARBA" id="ARBA00022827"/>
    </source>
</evidence>
<dbReference type="EMBL" id="CP141059">
    <property type="protein sequence ID" value="WQQ26670.1"/>
    <property type="molecule type" value="Genomic_DNA"/>
</dbReference>
<dbReference type="GO" id="GO:0004497">
    <property type="term" value="F:monooxygenase activity"/>
    <property type="evidence" value="ECO:0007669"/>
    <property type="project" value="UniProtKB-KW"/>
</dbReference>
<evidence type="ECO:0000313" key="6">
    <source>
        <dbReference type="Proteomes" id="UP001327225"/>
    </source>
</evidence>
<dbReference type="PANTHER" id="PTHR43004">
    <property type="entry name" value="TRK SYSTEM POTASSIUM UPTAKE PROTEIN"/>
    <property type="match status" value="1"/>
</dbReference>
<dbReference type="Gene3D" id="3.50.50.60">
    <property type="entry name" value="FAD/NAD(P)-binding domain"/>
    <property type="match status" value="1"/>
</dbReference>
<dbReference type="InterPro" id="IPR050641">
    <property type="entry name" value="RIFMO-like"/>
</dbReference>
<dbReference type="InterPro" id="IPR036188">
    <property type="entry name" value="FAD/NAD-bd_sf"/>
</dbReference>
<keyword evidence="5" id="KW-0503">Monooxygenase</keyword>
<dbReference type="PRINTS" id="PR00420">
    <property type="entry name" value="RNGMNOXGNASE"/>
</dbReference>
<proteinExistence type="predicted"/>
<dbReference type="Pfam" id="PF01494">
    <property type="entry name" value="FAD_binding_3"/>
    <property type="match status" value="1"/>
</dbReference>
<comment type="cofactor">
    <cofactor evidence="1">
        <name>FAD</name>
        <dbReference type="ChEBI" id="CHEBI:57692"/>
    </cofactor>
</comment>
<name>A0ABZ0ZRG2_9ACTN</name>
<evidence type="ECO:0000256" key="1">
    <source>
        <dbReference type="ARBA" id="ARBA00001974"/>
    </source>
</evidence>
<organism evidence="5 6">
    <name type="scientific">Nocardioides bizhenqiangii</name>
    <dbReference type="NCBI Taxonomy" id="3095076"/>
    <lineage>
        <taxon>Bacteria</taxon>
        <taxon>Bacillati</taxon>
        <taxon>Actinomycetota</taxon>
        <taxon>Actinomycetes</taxon>
        <taxon>Propionibacteriales</taxon>
        <taxon>Nocardioidaceae</taxon>
        <taxon>Nocardioides</taxon>
    </lineage>
</organism>
<sequence>MTDIANESHHDVVVVGAGPAGLVAAVQLARCGLDVLVLERRGDVSNSPRAVGVSLRQMEVFRGWGLEDELRAGSPDVDLALLETTTVADAGDGTRVAINLPDAAQSAVVSPTSSARVPQDHLERVLAGHLGRLPSAGLIRQAEVVDLEQDGAGARLDVRFGGSAETRRVSAAYVVAADGARSSIRSRLGVALLGPGRVMAGVSAEFHAPLWPLLAEHRYALYGIKSTEGAGVLIPAGPDDRWQFGVVLGPDDDAARVADRAAMERRIRAATGAPRMPLDIGRTSIFEAGAQVADRFSVGRVFLAGDAAHRVTPRGGNGLAMAVRDGLAIGWRLAWVLRGWAAPAFLQTYEQEMRPLAAVDVARAADPQGGCHAVVTEMLQDLGGRLPHAWVGPGATGSAPVSTLDLIGDGLTLLTAPDSPQWHSAATAHHHDVPVEAVALPRAVAYALGLIVPGSAMLVRPDAVPITRWWRVGDHPRGVTELDRAMSDLIGPGLTAVGPRALRPAEVVR</sequence>
<dbReference type="Gene3D" id="3.40.30.120">
    <property type="match status" value="1"/>
</dbReference>
<keyword evidence="6" id="KW-1185">Reference proteome</keyword>
<evidence type="ECO:0000313" key="5">
    <source>
        <dbReference type="EMBL" id="WQQ26670.1"/>
    </source>
</evidence>
<dbReference type="InterPro" id="IPR002938">
    <property type="entry name" value="FAD-bd"/>
</dbReference>
<evidence type="ECO:0000256" key="2">
    <source>
        <dbReference type="ARBA" id="ARBA00022630"/>
    </source>
</evidence>
<accession>A0ABZ0ZRG2</accession>
<keyword evidence="3" id="KW-0274">FAD</keyword>
<keyword evidence="2" id="KW-0285">Flavoprotein</keyword>
<dbReference type="RefSeq" id="WP_322937515.1">
    <property type="nucleotide sequence ID" value="NZ_CP141059.1"/>
</dbReference>
<dbReference type="Pfam" id="PF21274">
    <property type="entry name" value="Rng_hyd_C"/>
    <property type="match status" value="1"/>
</dbReference>
<evidence type="ECO:0000259" key="4">
    <source>
        <dbReference type="Pfam" id="PF01494"/>
    </source>
</evidence>
<feature type="domain" description="FAD-binding" evidence="4">
    <location>
        <begin position="11"/>
        <end position="358"/>
    </location>
</feature>